<dbReference type="InterPro" id="IPR049428">
    <property type="entry name" value="RecA-like_N"/>
</dbReference>
<comment type="caution">
    <text evidence="9">The sequence shown here is derived from an EMBL/GenBank/DDBJ whole genome shotgun (WGS) entry which is preliminary data.</text>
</comment>
<evidence type="ECO:0000256" key="2">
    <source>
        <dbReference type="ARBA" id="ARBA00022741"/>
    </source>
</evidence>
<evidence type="ECO:0000259" key="8">
    <source>
        <dbReference type="PROSITE" id="PS50162"/>
    </source>
</evidence>
<dbReference type="GO" id="GO:0016787">
    <property type="term" value="F:hydrolase activity"/>
    <property type="evidence" value="ECO:0007669"/>
    <property type="project" value="UniProtKB-KW"/>
</dbReference>
<dbReference type="EMBL" id="JBFXLQ010000020">
    <property type="protein sequence ID" value="KAL2867190.1"/>
    <property type="molecule type" value="Genomic_DNA"/>
</dbReference>
<keyword evidence="9" id="KW-0378">Hydrolase</keyword>
<feature type="domain" description="RecA family profile 1" evidence="8">
    <location>
        <begin position="33"/>
        <end position="235"/>
    </location>
</feature>
<comment type="subcellular location">
    <subcellularLocation>
        <location evidence="1">Nucleus</location>
    </subcellularLocation>
</comment>
<keyword evidence="5" id="KW-0234">DNA repair</keyword>
<dbReference type="PANTHER" id="PTHR46239">
    <property type="entry name" value="DNA REPAIR PROTEIN RAD51 HOMOLOG 3 RAD51C"/>
    <property type="match status" value="1"/>
</dbReference>
<dbReference type="CDD" id="cd01393">
    <property type="entry name" value="RecA-like"/>
    <property type="match status" value="1"/>
</dbReference>
<dbReference type="Pfam" id="PF00154">
    <property type="entry name" value="RecA_N"/>
    <property type="match status" value="1"/>
</dbReference>
<dbReference type="InterPro" id="IPR003593">
    <property type="entry name" value="AAA+_ATPase"/>
</dbReference>
<dbReference type="PROSITE" id="PS50162">
    <property type="entry name" value="RECA_2"/>
    <property type="match status" value="1"/>
</dbReference>
<keyword evidence="3" id="KW-0227">DNA damage</keyword>
<feature type="compositionally biased region" description="Polar residues" evidence="7">
    <location>
        <begin position="1"/>
        <end position="14"/>
    </location>
</feature>
<name>A0ABR4LRM6_9EURO</name>
<protein>
    <submittedName>
        <fullName evidence="9">P-loop containing nucleoside triphosphate hydrolase protein</fullName>
    </submittedName>
</protein>
<dbReference type="SUPFAM" id="SSF52540">
    <property type="entry name" value="P-loop containing nucleoside triphosphate hydrolases"/>
    <property type="match status" value="1"/>
</dbReference>
<gene>
    <name evidence="9" type="ORF">BJX67DRAFT_107494</name>
</gene>
<dbReference type="InterPro" id="IPR020588">
    <property type="entry name" value="RecA_ATP-bd"/>
</dbReference>
<dbReference type="PANTHER" id="PTHR46239:SF1">
    <property type="entry name" value="DNA REPAIR PROTEIN RAD51 HOMOLOG 3"/>
    <property type="match status" value="1"/>
</dbReference>
<feature type="region of interest" description="Disordered" evidence="7">
    <location>
        <begin position="1"/>
        <end position="22"/>
    </location>
</feature>
<evidence type="ECO:0000256" key="1">
    <source>
        <dbReference type="ARBA" id="ARBA00004123"/>
    </source>
</evidence>
<feature type="compositionally biased region" description="Acidic residues" evidence="7">
    <location>
        <begin position="345"/>
        <end position="371"/>
    </location>
</feature>
<evidence type="ECO:0000256" key="5">
    <source>
        <dbReference type="ARBA" id="ARBA00023204"/>
    </source>
</evidence>
<keyword evidence="10" id="KW-1185">Reference proteome</keyword>
<evidence type="ECO:0000256" key="4">
    <source>
        <dbReference type="ARBA" id="ARBA00022840"/>
    </source>
</evidence>
<proteinExistence type="predicted"/>
<evidence type="ECO:0000256" key="7">
    <source>
        <dbReference type="SAM" id="MobiDB-lite"/>
    </source>
</evidence>
<organism evidence="9 10">
    <name type="scientific">Aspergillus lucknowensis</name>
    <dbReference type="NCBI Taxonomy" id="176173"/>
    <lineage>
        <taxon>Eukaryota</taxon>
        <taxon>Fungi</taxon>
        <taxon>Dikarya</taxon>
        <taxon>Ascomycota</taxon>
        <taxon>Pezizomycotina</taxon>
        <taxon>Eurotiomycetes</taxon>
        <taxon>Eurotiomycetidae</taxon>
        <taxon>Eurotiales</taxon>
        <taxon>Aspergillaceae</taxon>
        <taxon>Aspergillus</taxon>
        <taxon>Aspergillus subgen. Nidulantes</taxon>
    </lineage>
</organism>
<dbReference type="RefSeq" id="XP_070886169.1">
    <property type="nucleotide sequence ID" value="XM_071024262.1"/>
</dbReference>
<evidence type="ECO:0000313" key="10">
    <source>
        <dbReference type="Proteomes" id="UP001610432"/>
    </source>
</evidence>
<feature type="region of interest" description="Disordered" evidence="7">
    <location>
        <begin position="337"/>
        <end position="371"/>
    </location>
</feature>
<evidence type="ECO:0000256" key="6">
    <source>
        <dbReference type="ARBA" id="ARBA00023242"/>
    </source>
</evidence>
<keyword evidence="4" id="KW-0067">ATP-binding</keyword>
<evidence type="ECO:0000256" key="3">
    <source>
        <dbReference type="ARBA" id="ARBA00022763"/>
    </source>
</evidence>
<dbReference type="Proteomes" id="UP001610432">
    <property type="component" value="Unassembled WGS sequence"/>
</dbReference>
<reference evidence="9 10" key="1">
    <citation type="submission" date="2024-07" db="EMBL/GenBank/DDBJ databases">
        <title>Section-level genome sequencing and comparative genomics of Aspergillus sections Usti and Cavernicolus.</title>
        <authorList>
            <consortium name="Lawrence Berkeley National Laboratory"/>
            <person name="Nybo J.L."/>
            <person name="Vesth T.C."/>
            <person name="Theobald S."/>
            <person name="Frisvad J.C."/>
            <person name="Larsen T.O."/>
            <person name="Kjaerboelling I."/>
            <person name="Rothschild-Mancinelli K."/>
            <person name="Lyhne E.K."/>
            <person name="Kogle M.E."/>
            <person name="Barry K."/>
            <person name="Clum A."/>
            <person name="Na H."/>
            <person name="Ledsgaard L."/>
            <person name="Lin J."/>
            <person name="Lipzen A."/>
            <person name="Kuo A."/>
            <person name="Riley R."/>
            <person name="Mondo S."/>
            <person name="Labutti K."/>
            <person name="Haridas S."/>
            <person name="Pangalinan J."/>
            <person name="Salamov A.A."/>
            <person name="Simmons B.A."/>
            <person name="Magnuson J.K."/>
            <person name="Chen J."/>
            <person name="Drula E."/>
            <person name="Henrissat B."/>
            <person name="Wiebenga A."/>
            <person name="Lubbers R.J."/>
            <person name="Gomes A.C."/>
            <person name="Macurrencykelacurrency M.R."/>
            <person name="Stajich J."/>
            <person name="Grigoriev I.V."/>
            <person name="Mortensen U.H."/>
            <person name="De Vries R.P."/>
            <person name="Baker S.E."/>
            <person name="Andersen M.R."/>
        </authorList>
    </citation>
    <scope>NUCLEOTIDE SEQUENCE [LARGE SCALE GENOMIC DNA]</scope>
    <source>
        <strain evidence="9 10">CBS 449.75</strain>
    </source>
</reference>
<sequence>MNTQELLSPTTQRSRPVVSFPASQSLQASAPLRADAVSTGLARLDDAICPRSREAEGDFVSQGIPQGHVTEIFGPPGVGKTSLALNIASNALRAGKKVVWIDTGSPLPRLRLRDTLRKSIQECGCSQTVEELVQNLILFRAPSLPHLLALIFHTPSRFPPDSCDLLVIDSASGPFPSYFPNPTELKTRLAQFKSLDKAQVQWLMNRNSNVTSDLANKLTRLAATHHTAVLVINQTRTRIRGQVRATLCPVLAGGGWESSINTRIVLYRDFPTTEEDIPSKIRFAEVMKRSGKMLALRLQENIVPFVIEMDGLRTLDNQPSPPMAAWDSNRAHELTMQRKRKVDEIADSQDEDDSDDDYGWLDGDDASDIEK</sequence>
<keyword evidence="2" id="KW-0547">Nucleotide-binding</keyword>
<accession>A0ABR4LRM6</accession>
<dbReference type="InterPro" id="IPR052093">
    <property type="entry name" value="HR_Repair_Mediator"/>
</dbReference>
<keyword evidence="6" id="KW-0539">Nucleus</keyword>
<dbReference type="Gene3D" id="3.40.50.300">
    <property type="entry name" value="P-loop containing nucleotide triphosphate hydrolases"/>
    <property type="match status" value="1"/>
</dbReference>
<dbReference type="GeneID" id="98139334"/>
<dbReference type="InterPro" id="IPR027417">
    <property type="entry name" value="P-loop_NTPase"/>
</dbReference>
<evidence type="ECO:0000313" key="9">
    <source>
        <dbReference type="EMBL" id="KAL2867190.1"/>
    </source>
</evidence>
<dbReference type="SMART" id="SM00382">
    <property type="entry name" value="AAA"/>
    <property type="match status" value="1"/>
</dbReference>